<evidence type="ECO:0000313" key="4">
    <source>
        <dbReference type="Proteomes" id="UP001501627"/>
    </source>
</evidence>
<reference evidence="4" key="1">
    <citation type="journal article" date="2019" name="Int. J. Syst. Evol. Microbiol.">
        <title>The Global Catalogue of Microorganisms (GCM) 10K type strain sequencing project: providing services to taxonomists for standard genome sequencing and annotation.</title>
        <authorList>
            <consortium name="The Broad Institute Genomics Platform"/>
            <consortium name="The Broad Institute Genome Sequencing Center for Infectious Disease"/>
            <person name="Wu L."/>
            <person name="Ma J."/>
        </authorList>
    </citation>
    <scope>NUCLEOTIDE SEQUENCE [LARGE SCALE GENOMIC DNA]</scope>
    <source>
        <strain evidence="4">JCM 17561</strain>
    </source>
</reference>
<accession>A0ABP7RP50</accession>
<dbReference type="CDD" id="cd14727">
    <property type="entry name" value="ChanN-like"/>
    <property type="match status" value="1"/>
</dbReference>
<feature type="chain" id="PRO_5046257814" evidence="1">
    <location>
        <begin position="23"/>
        <end position="316"/>
    </location>
</feature>
<feature type="signal peptide" evidence="1">
    <location>
        <begin position="1"/>
        <end position="22"/>
    </location>
</feature>
<dbReference type="PROSITE" id="PS51257">
    <property type="entry name" value="PROKAR_LIPOPROTEIN"/>
    <property type="match status" value="1"/>
</dbReference>
<organism evidence="3 4">
    <name type="scientific">Comamonas faecalis</name>
    <dbReference type="NCBI Taxonomy" id="1387849"/>
    <lineage>
        <taxon>Bacteria</taxon>
        <taxon>Pseudomonadati</taxon>
        <taxon>Pseudomonadota</taxon>
        <taxon>Betaproteobacteria</taxon>
        <taxon>Burkholderiales</taxon>
        <taxon>Comamonadaceae</taxon>
        <taxon>Comamonas</taxon>
    </lineage>
</organism>
<dbReference type="InterPro" id="IPR007314">
    <property type="entry name" value="Cofac_haem-bd_dom"/>
</dbReference>
<dbReference type="Proteomes" id="UP001501627">
    <property type="component" value="Unassembled WGS sequence"/>
</dbReference>
<dbReference type="Pfam" id="PF04187">
    <property type="entry name" value="Cofac_haem_bdg"/>
    <property type="match status" value="1"/>
</dbReference>
<dbReference type="EMBL" id="BAABBP010000025">
    <property type="protein sequence ID" value="GAA4000340.1"/>
    <property type="molecule type" value="Genomic_DNA"/>
</dbReference>
<evidence type="ECO:0000313" key="3">
    <source>
        <dbReference type="EMBL" id="GAA4000340.1"/>
    </source>
</evidence>
<evidence type="ECO:0000256" key="1">
    <source>
        <dbReference type="SAM" id="SignalP"/>
    </source>
</evidence>
<comment type="caution">
    <text evidence="3">The sequence shown here is derived from an EMBL/GenBank/DDBJ whole genome shotgun (WGS) entry which is preliminary data.</text>
</comment>
<keyword evidence="1" id="KW-0732">Signal</keyword>
<gene>
    <name evidence="3" type="ORF">GCM10022279_25120</name>
</gene>
<keyword evidence="4" id="KW-1185">Reference proteome</keyword>
<protein>
    <submittedName>
        <fullName evidence="3">ChaN family lipoprotein</fullName>
    </submittedName>
</protein>
<feature type="domain" description="Haem-binding uptake Tiki superfamily ChaN" evidence="2">
    <location>
        <begin position="58"/>
        <end position="259"/>
    </location>
</feature>
<sequence>MSGFFRFSHTSAVLAPVSLALAALLAGCAAVPGNAVEPAPQRTGVAPTAPGDWQRRLQDWAGVDLLLLGEQHDQPGHQAWEAATVAQLAREGRLAALVLEMAPAGGSTEGLAADASDEQARAALHWQQGAAQGGWPWEVYGPVVMAAVRARVPVLGGNLPRDQIKTAMQEWQLDGHLSPGAWKQQLQAIDRGHCGLLPESQWAPMARVQLARDRSLARVAIAASTKYARSPAAGAARLQVLIVSGNGHARRDLGIPTWLPVGLDYKVALATTARGPAVDQAQGDWWQVTAAHAAKDHCGQLREQWKAAPGRSGGAR</sequence>
<dbReference type="SUPFAM" id="SSF159501">
    <property type="entry name" value="EreA/ChaN-like"/>
    <property type="match status" value="1"/>
</dbReference>
<name>A0ABP7RP50_9BURK</name>
<evidence type="ECO:0000259" key="2">
    <source>
        <dbReference type="Pfam" id="PF04187"/>
    </source>
</evidence>
<proteinExistence type="predicted"/>
<dbReference type="Gene3D" id="3.40.50.11550">
    <property type="match status" value="2"/>
</dbReference>
<keyword evidence="3" id="KW-0449">Lipoprotein</keyword>